<evidence type="ECO:0000256" key="1">
    <source>
        <dbReference type="SAM" id="Coils"/>
    </source>
</evidence>
<sequence>MYLAERMLSLKCISTRYGYEAELREQNQNLLVANDDLQKNLTQTQQRVTELQQQYSDLEKEKLETEKHLKDCHALLVSAKIDPVLGERVGEAIHENEEQRQEVMTVSTELLNELKTFADIATEQCSQLQEVQSTLSELTKAQEQMRQERESFALEVADLEKALNEAEALLL</sequence>
<dbReference type="GO" id="GO:0000070">
    <property type="term" value="P:mitotic sister chromatid segregation"/>
    <property type="evidence" value="ECO:0007669"/>
    <property type="project" value="TreeGrafter"/>
</dbReference>
<dbReference type="GO" id="GO:0000776">
    <property type="term" value="C:kinetochore"/>
    <property type="evidence" value="ECO:0007669"/>
    <property type="project" value="InterPro"/>
</dbReference>
<reference evidence="2" key="1">
    <citation type="submission" date="2025-08" db="UniProtKB">
        <authorList>
            <consortium name="Ensembl"/>
        </authorList>
    </citation>
    <scope>IDENTIFICATION</scope>
</reference>
<dbReference type="Ensembl" id="ENSPMGT00000017713.1">
    <property type="protein sequence ID" value="ENSPMGP00000016586.1"/>
    <property type="gene ID" value="ENSPMGG00000013621.1"/>
</dbReference>
<dbReference type="PANTHER" id="PTHR31940">
    <property type="entry name" value="SMALL KINETOCHORE-ASSOCIATED PROTEIN"/>
    <property type="match status" value="1"/>
</dbReference>
<dbReference type="GO" id="GO:0007051">
    <property type="term" value="P:spindle organization"/>
    <property type="evidence" value="ECO:0007669"/>
    <property type="project" value="InterPro"/>
</dbReference>
<dbReference type="STRING" id="409849.ENSPMGP00000016586"/>
<dbReference type="Proteomes" id="UP000261520">
    <property type="component" value="Unplaced"/>
</dbReference>
<dbReference type="GO" id="GO:0072686">
    <property type="term" value="C:mitotic spindle"/>
    <property type="evidence" value="ECO:0007669"/>
    <property type="project" value="TreeGrafter"/>
</dbReference>
<accession>A0A3B4AJM0</accession>
<evidence type="ECO:0000313" key="3">
    <source>
        <dbReference type="Proteomes" id="UP000261520"/>
    </source>
</evidence>
<dbReference type="GO" id="GO:0035371">
    <property type="term" value="C:microtubule plus-end"/>
    <property type="evidence" value="ECO:0007669"/>
    <property type="project" value="TreeGrafter"/>
</dbReference>
<dbReference type="PANTHER" id="PTHR31940:SF2">
    <property type="entry name" value="SMALL KINETOCHORE-ASSOCIATED PROTEIN"/>
    <property type="match status" value="1"/>
</dbReference>
<feature type="coiled-coil region" evidence="1">
    <location>
        <begin position="20"/>
        <end position="68"/>
    </location>
</feature>
<keyword evidence="1" id="KW-0175">Coiled coil</keyword>
<dbReference type="AlphaFoldDB" id="A0A3B4AJM0"/>
<dbReference type="GO" id="GO:0034451">
    <property type="term" value="C:centriolar satellite"/>
    <property type="evidence" value="ECO:0007669"/>
    <property type="project" value="TreeGrafter"/>
</dbReference>
<keyword evidence="3" id="KW-1185">Reference proteome</keyword>
<dbReference type="GO" id="GO:0051988">
    <property type="term" value="P:regulation of attachment of spindle microtubules to kinetochore"/>
    <property type="evidence" value="ECO:0007669"/>
    <property type="project" value="InterPro"/>
</dbReference>
<protein>
    <submittedName>
        <fullName evidence="2">Uncharacterized protein</fullName>
    </submittedName>
</protein>
<organism evidence="2 3">
    <name type="scientific">Periophthalmus magnuspinnatus</name>
    <dbReference type="NCBI Taxonomy" id="409849"/>
    <lineage>
        <taxon>Eukaryota</taxon>
        <taxon>Metazoa</taxon>
        <taxon>Chordata</taxon>
        <taxon>Craniata</taxon>
        <taxon>Vertebrata</taxon>
        <taxon>Euteleostomi</taxon>
        <taxon>Actinopterygii</taxon>
        <taxon>Neopterygii</taxon>
        <taxon>Teleostei</taxon>
        <taxon>Neoteleostei</taxon>
        <taxon>Acanthomorphata</taxon>
        <taxon>Gobiaria</taxon>
        <taxon>Gobiiformes</taxon>
        <taxon>Gobioidei</taxon>
        <taxon>Gobiidae</taxon>
        <taxon>Oxudercinae</taxon>
        <taxon>Periophthalmus</taxon>
    </lineage>
</organism>
<dbReference type="InterPro" id="IPR033373">
    <property type="entry name" value="SKAP"/>
</dbReference>
<proteinExistence type="predicted"/>
<feature type="coiled-coil region" evidence="1">
    <location>
        <begin position="128"/>
        <end position="169"/>
    </location>
</feature>
<evidence type="ECO:0000313" key="2">
    <source>
        <dbReference type="Ensembl" id="ENSPMGP00000016586.1"/>
    </source>
</evidence>
<name>A0A3B4AJM0_9GOBI</name>
<reference evidence="2" key="2">
    <citation type="submission" date="2025-09" db="UniProtKB">
        <authorList>
            <consortium name="Ensembl"/>
        </authorList>
    </citation>
    <scope>IDENTIFICATION</scope>
</reference>